<evidence type="ECO:0000259" key="10">
    <source>
        <dbReference type="Pfam" id="PF04290"/>
    </source>
</evidence>
<keyword evidence="6 9" id="KW-1133">Transmembrane helix</keyword>
<organism evidence="11 12">
    <name type="scientific">Pararhodobacter oceanensis</name>
    <dbReference type="NCBI Taxonomy" id="2172121"/>
    <lineage>
        <taxon>Bacteria</taxon>
        <taxon>Pseudomonadati</taxon>
        <taxon>Pseudomonadota</taxon>
        <taxon>Alphaproteobacteria</taxon>
        <taxon>Rhodobacterales</taxon>
        <taxon>Paracoccaceae</taxon>
        <taxon>Pararhodobacter</taxon>
    </lineage>
</organism>
<comment type="subcellular location">
    <subcellularLocation>
        <location evidence="1 9">Cell inner membrane</location>
        <topology evidence="1 9">Multi-pass membrane protein</topology>
    </subcellularLocation>
</comment>
<keyword evidence="7 9" id="KW-0472">Membrane</keyword>
<comment type="function">
    <text evidence="9">Part of the tripartite ATP-independent periplasmic (TRAP) transport system.</text>
</comment>
<feature type="transmembrane region" description="Helical" evidence="9">
    <location>
        <begin position="95"/>
        <end position="117"/>
    </location>
</feature>
<dbReference type="GO" id="GO:0022857">
    <property type="term" value="F:transmembrane transporter activity"/>
    <property type="evidence" value="ECO:0007669"/>
    <property type="project" value="UniProtKB-UniRule"/>
</dbReference>
<dbReference type="OrthoDB" id="4250245at2"/>
<keyword evidence="12" id="KW-1185">Reference proteome</keyword>
<feature type="domain" description="Tripartite ATP-independent periplasmic transporters DctQ component" evidence="10">
    <location>
        <begin position="29"/>
        <end position="162"/>
    </location>
</feature>
<dbReference type="InterPro" id="IPR007387">
    <property type="entry name" value="TRAP_DctQ"/>
</dbReference>
<keyword evidence="2 9" id="KW-0813">Transport</keyword>
<dbReference type="Pfam" id="PF04290">
    <property type="entry name" value="DctQ"/>
    <property type="match status" value="1"/>
</dbReference>
<evidence type="ECO:0000256" key="5">
    <source>
        <dbReference type="ARBA" id="ARBA00022692"/>
    </source>
</evidence>
<evidence type="ECO:0000256" key="7">
    <source>
        <dbReference type="ARBA" id="ARBA00023136"/>
    </source>
</evidence>
<dbReference type="Proteomes" id="UP000245911">
    <property type="component" value="Unassembled WGS sequence"/>
</dbReference>
<proteinExistence type="inferred from homology"/>
<reference evidence="11 12" key="1">
    <citation type="submission" date="2018-04" db="EMBL/GenBank/DDBJ databases">
        <title>Pararhodobacter oceanense sp. nov., isolated from marine intertidal sediment.</title>
        <authorList>
            <person name="Wang X.-L."/>
            <person name="Du Z.-J."/>
        </authorList>
    </citation>
    <scope>NUCLEOTIDE SEQUENCE [LARGE SCALE GENOMIC DNA]</scope>
    <source>
        <strain evidence="11 12">AM505</strain>
    </source>
</reference>
<gene>
    <name evidence="11" type="ORF">DDE20_16100</name>
</gene>
<evidence type="ECO:0000313" key="12">
    <source>
        <dbReference type="Proteomes" id="UP000245911"/>
    </source>
</evidence>
<keyword evidence="4 9" id="KW-0997">Cell inner membrane</keyword>
<dbReference type="GO" id="GO:0005886">
    <property type="term" value="C:plasma membrane"/>
    <property type="evidence" value="ECO:0007669"/>
    <property type="project" value="UniProtKB-SubCell"/>
</dbReference>
<dbReference type="PANTHER" id="PTHR35011:SF10">
    <property type="entry name" value="TRAP TRANSPORTER SMALL PERMEASE PROTEIN"/>
    <property type="match status" value="1"/>
</dbReference>
<dbReference type="InterPro" id="IPR055348">
    <property type="entry name" value="DctQ"/>
</dbReference>
<evidence type="ECO:0000256" key="6">
    <source>
        <dbReference type="ARBA" id="ARBA00022989"/>
    </source>
</evidence>
<protein>
    <recommendedName>
        <fullName evidence="9">TRAP transporter small permease protein</fullName>
    </recommendedName>
</protein>
<comment type="caution">
    <text evidence="11">The sequence shown here is derived from an EMBL/GenBank/DDBJ whole genome shotgun (WGS) entry which is preliminary data.</text>
</comment>
<dbReference type="PANTHER" id="PTHR35011">
    <property type="entry name" value="2,3-DIKETO-L-GULONATE TRAP TRANSPORTER SMALL PERMEASE PROTEIN YIAM"/>
    <property type="match status" value="1"/>
</dbReference>
<name>A0A2T8HQD6_9RHOB</name>
<feature type="transmembrane region" description="Helical" evidence="9">
    <location>
        <begin position="53"/>
        <end position="70"/>
    </location>
</feature>
<feature type="transmembrane region" description="Helical" evidence="9">
    <location>
        <begin position="137"/>
        <end position="158"/>
    </location>
</feature>
<keyword evidence="5 9" id="KW-0812">Transmembrane</keyword>
<evidence type="ECO:0000256" key="1">
    <source>
        <dbReference type="ARBA" id="ARBA00004429"/>
    </source>
</evidence>
<evidence type="ECO:0000256" key="9">
    <source>
        <dbReference type="RuleBase" id="RU369079"/>
    </source>
</evidence>
<accession>A0A2T8HQD6</accession>
<dbReference type="AlphaFoldDB" id="A0A2T8HQD6"/>
<evidence type="ECO:0000256" key="4">
    <source>
        <dbReference type="ARBA" id="ARBA00022519"/>
    </source>
</evidence>
<comment type="subunit">
    <text evidence="9">The complex comprises the extracytoplasmic solute receptor protein and the two transmembrane proteins.</text>
</comment>
<sequence>MRGINMLSRVFSVIAKALNATGTLVVLALVVMINSDVVSRNLFNAPFPGTYEMVQFLMVMIVFLQLPDVIRINRLTRSDGALAVLAMDRPRAARVIARIIDSASCIFMGLIAFAIWPELQRSWGSGAFFGTPGIFTAPYWPIHLAILVSSTLSSAIFATKAITGKRRPEHLHLEESGA</sequence>
<evidence type="ECO:0000256" key="8">
    <source>
        <dbReference type="ARBA" id="ARBA00038436"/>
    </source>
</evidence>
<dbReference type="GO" id="GO:0015740">
    <property type="term" value="P:C4-dicarboxylate transport"/>
    <property type="evidence" value="ECO:0007669"/>
    <property type="project" value="TreeGrafter"/>
</dbReference>
<evidence type="ECO:0000256" key="3">
    <source>
        <dbReference type="ARBA" id="ARBA00022475"/>
    </source>
</evidence>
<feature type="transmembrane region" description="Helical" evidence="9">
    <location>
        <begin position="12"/>
        <end position="33"/>
    </location>
</feature>
<keyword evidence="3" id="KW-1003">Cell membrane</keyword>
<evidence type="ECO:0000313" key="11">
    <source>
        <dbReference type="EMBL" id="PVH27636.1"/>
    </source>
</evidence>
<evidence type="ECO:0000256" key="2">
    <source>
        <dbReference type="ARBA" id="ARBA00022448"/>
    </source>
</evidence>
<comment type="similarity">
    <text evidence="8 9">Belongs to the TRAP transporter small permease family.</text>
</comment>
<dbReference type="EMBL" id="QDKM01000010">
    <property type="protein sequence ID" value="PVH27636.1"/>
    <property type="molecule type" value="Genomic_DNA"/>
</dbReference>